<evidence type="ECO:0000256" key="1">
    <source>
        <dbReference type="SAM" id="Phobius"/>
    </source>
</evidence>
<accession>A0A814L7N4</accession>
<feature type="transmembrane region" description="Helical" evidence="1">
    <location>
        <begin position="85"/>
        <end position="111"/>
    </location>
</feature>
<sequence length="184" mass="20753">MKPENSLRRSSKSYHCWIAGTILIIACVLFIISHIYIRWSSFPFEYRDIGSVYSGLWRRNVLFSGRLVTFNIKCTTERKPCIKLIIARIFMIMTCITSGIGGICFCILSSFKPKYKSILYLIGLILAFVSFIFGIIGFLFGISWVIQFEKDTIGSAAICALIGSFLSLISAIYAFFSINSNTLT</sequence>
<dbReference type="OrthoDB" id="10016505at2759"/>
<evidence type="ECO:0000313" key="2">
    <source>
        <dbReference type="EMBL" id="CAF1060553.1"/>
    </source>
</evidence>
<keyword evidence="1" id="KW-1133">Transmembrane helix</keyword>
<feature type="transmembrane region" description="Helical" evidence="1">
    <location>
        <begin position="152"/>
        <end position="176"/>
    </location>
</feature>
<gene>
    <name evidence="3" type="ORF">OKA104_LOCUS3773</name>
    <name evidence="2" type="ORF">VCS650_LOCUS17917</name>
</gene>
<dbReference type="Proteomes" id="UP000663891">
    <property type="component" value="Unassembled WGS sequence"/>
</dbReference>
<dbReference type="Proteomes" id="UP000663881">
    <property type="component" value="Unassembled WGS sequence"/>
</dbReference>
<name>A0A814L7N4_9BILA</name>
<keyword evidence="1" id="KW-0472">Membrane</keyword>
<organism evidence="2 4">
    <name type="scientific">Adineta steineri</name>
    <dbReference type="NCBI Taxonomy" id="433720"/>
    <lineage>
        <taxon>Eukaryota</taxon>
        <taxon>Metazoa</taxon>
        <taxon>Spiralia</taxon>
        <taxon>Gnathifera</taxon>
        <taxon>Rotifera</taxon>
        <taxon>Eurotatoria</taxon>
        <taxon>Bdelloidea</taxon>
        <taxon>Adinetida</taxon>
        <taxon>Adinetidae</taxon>
        <taxon>Adineta</taxon>
    </lineage>
</organism>
<dbReference type="AlphaFoldDB" id="A0A814L7N4"/>
<comment type="caution">
    <text evidence="2">The sequence shown here is derived from an EMBL/GenBank/DDBJ whole genome shotgun (WGS) entry which is preliminary data.</text>
</comment>
<dbReference type="Gene3D" id="1.20.140.150">
    <property type="match status" value="1"/>
</dbReference>
<dbReference type="EMBL" id="CAJOAY010000116">
    <property type="protein sequence ID" value="CAF3544563.1"/>
    <property type="molecule type" value="Genomic_DNA"/>
</dbReference>
<feature type="transmembrane region" description="Helical" evidence="1">
    <location>
        <begin position="16"/>
        <end position="37"/>
    </location>
</feature>
<protein>
    <submittedName>
        <fullName evidence="2">Uncharacterized protein</fullName>
    </submittedName>
</protein>
<dbReference type="EMBL" id="CAJNON010000168">
    <property type="protein sequence ID" value="CAF1060553.1"/>
    <property type="molecule type" value="Genomic_DNA"/>
</dbReference>
<reference evidence="2" key="1">
    <citation type="submission" date="2021-02" db="EMBL/GenBank/DDBJ databases">
        <authorList>
            <person name="Nowell W R."/>
        </authorList>
    </citation>
    <scope>NUCLEOTIDE SEQUENCE</scope>
</reference>
<feature type="transmembrane region" description="Helical" evidence="1">
    <location>
        <begin position="118"/>
        <end position="146"/>
    </location>
</feature>
<keyword evidence="1" id="KW-0812">Transmembrane</keyword>
<proteinExistence type="predicted"/>
<evidence type="ECO:0000313" key="4">
    <source>
        <dbReference type="Proteomes" id="UP000663891"/>
    </source>
</evidence>
<dbReference type="PROSITE" id="PS51257">
    <property type="entry name" value="PROKAR_LIPOPROTEIN"/>
    <property type="match status" value="1"/>
</dbReference>
<evidence type="ECO:0000313" key="3">
    <source>
        <dbReference type="EMBL" id="CAF3544563.1"/>
    </source>
</evidence>